<proteinExistence type="predicted"/>
<sequence length="336" mass="36404">MNQQQIQLKSRPDGWPTTETFDFKEVEIEEPKQGEVSVKTLYLSVDPYMRGRMSDAKSYVEPFEVGKPLNGGIVAEVVKSESDQLAVGDVVTGALDWQEYNTVSAESVRKLNLHGASPSTALGVLGMPGLTAYFGMYHIGEPQKGETVVVSGAAGAVGSIAGQLAKRKGARVVGIVGSKEKEDYIKSLGFDEAVNYKDESFASALKEACPDGIDVYFENVGGDVSDQVWPLLNTFARVPVCGAISAYNLEQGEQDIGARVQGFLVKSRVKMQGFLVGDFRDHYRDAYAELSGIVQSGELTFEETIHQGLDKVPDAFLGLFKGENIGKQLVQVSESK</sequence>
<name>A0ABS2SMZ8_9BACI</name>
<dbReference type="InterPro" id="IPR020843">
    <property type="entry name" value="ER"/>
</dbReference>
<evidence type="ECO:0000313" key="3">
    <source>
        <dbReference type="EMBL" id="MBM7836901.1"/>
    </source>
</evidence>
<dbReference type="SUPFAM" id="SSF51735">
    <property type="entry name" value="NAD(P)-binding Rossmann-fold domains"/>
    <property type="match status" value="1"/>
</dbReference>
<dbReference type="Pfam" id="PF16884">
    <property type="entry name" value="ADH_N_2"/>
    <property type="match status" value="1"/>
</dbReference>
<dbReference type="PANTHER" id="PTHR43205">
    <property type="entry name" value="PROSTAGLANDIN REDUCTASE"/>
    <property type="match status" value="1"/>
</dbReference>
<dbReference type="SMART" id="SM00829">
    <property type="entry name" value="PKS_ER"/>
    <property type="match status" value="1"/>
</dbReference>
<organism evidence="3 4">
    <name type="scientific">Shouchella xiaoxiensis</name>
    <dbReference type="NCBI Taxonomy" id="766895"/>
    <lineage>
        <taxon>Bacteria</taxon>
        <taxon>Bacillati</taxon>
        <taxon>Bacillota</taxon>
        <taxon>Bacilli</taxon>
        <taxon>Bacillales</taxon>
        <taxon>Bacillaceae</taxon>
        <taxon>Shouchella</taxon>
    </lineage>
</organism>
<dbReference type="EMBL" id="JAFBCV010000001">
    <property type="protein sequence ID" value="MBM7836901.1"/>
    <property type="molecule type" value="Genomic_DNA"/>
</dbReference>
<accession>A0ABS2SMZ8</accession>
<evidence type="ECO:0000313" key="4">
    <source>
        <dbReference type="Proteomes" id="UP001179280"/>
    </source>
</evidence>
<dbReference type="Gene3D" id="3.90.180.10">
    <property type="entry name" value="Medium-chain alcohol dehydrogenases, catalytic domain"/>
    <property type="match status" value="1"/>
</dbReference>
<dbReference type="CDD" id="cd05288">
    <property type="entry name" value="PGDH"/>
    <property type="match status" value="1"/>
</dbReference>
<dbReference type="InterPro" id="IPR036291">
    <property type="entry name" value="NAD(P)-bd_dom_sf"/>
</dbReference>
<gene>
    <name evidence="3" type="ORF">JOC54_000132</name>
</gene>
<dbReference type="SUPFAM" id="SSF50129">
    <property type="entry name" value="GroES-like"/>
    <property type="match status" value="1"/>
</dbReference>
<dbReference type="Gene3D" id="3.40.50.720">
    <property type="entry name" value="NAD(P)-binding Rossmann-like Domain"/>
    <property type="match status" value="1"/>
</dbReference>
<feature type="domain" description="Enoyl reductase (ER)" evidence="2">
    <location>
        <begin position="17"/>
        <end position="330"/>
    </location>
</feature>
<dbReference type="PANTHER" id="PTHR43205:SF7">
    <property type="entry name" value="PROSTAGLANDIN REDUCTASE 1"/>
    <property type="match status" value="1"/>
</dbReference>
<reference evidence="3" key="1">
    <citation type="submission" date="2021-01" db="EMBL/GenBank/DDBJ databases">
        <title>Genomic Encyclopedia of Type Strains, Phase IV (KMG-IV): sequencing the most valuable type-strain genomes for metagenomic binning, comparative biology and taxonomic classification.</title>
        <authorList>
            <person name="Goeker M."/>
        </authorList>
    </citation>
    <scope>NUCLEOTIDE SEQUENCE</scope>
    <source>
        <strain evidence="3">DSM 21943</strain>
    </source>
</reference>
<dbReference type="InterPro" id="IPR013149">
    <property type="entry name" value="ADH-like_C"/>
</dbReference>
<dbReference type="Proteomes" id="UP001179280">
    <property type="component" value="Unassembled WGS sequence"/>
</dbReference>
<dbReference type="InterPro" id="IPR045010">
    <property type="entry name" value="MDR_fam"/>
</dbReference>
<evidence type="ECO:0000259" key="2">
    <source>
        <dbReference type="SMART" id="SM00829"/>
    </source>
</evidence>
<dbReference type="Pfam" id="PF00107">
    <property type="entry name" value="ADH_zinc_N"/>
    <property type="match status" value="1"/>
</dbReference>
<dbReference type="InterPro" id="IPR011032">
    <property type="entry name" value="GroES-like_sf"/>
</dbReference>
<keyword evidence="4" id="KW-1185">Reference proteome</keyword>
<protein>
    <submittedName>
        <fullName evidence="3">NADPH-dependent curcumin reductase CurA</fullName>
    </submittedName>
</protein>
<evidence type="ECO:0000256" key="1">
    <source>
        <dbReference type="ARBA" id="ARBA00023002"/>
    </source>
</evidence>
<comment type="caution">
    <text evidence="3">The sequence shown here is derived from an EMBL/GenBank/DDBJ whole genome shotgun (WGS) entry which is preliminary data.</text>
</comment>
<dbReference type="InterPro" id="IPR041694">
    <property type="entry name" value="ADH_N_2"/>
</dbReference>
<dbReference type="RefSeq" id="WP_204463625.1">
    <property type="nucleotide sequence ID" value="NZ_JAFBCV010000001.1"/>
</dbReference>
<keyword evidence="1" id="KW-0560">Oxidoreductase</keyword>